<dbReference type="Proteomes" id="UP001497525">
    <property type="component" value="Unassembled WGS sequence"/>
</dbReference>
<dbReference type="InterPro" id="IPR000994">
    <property type="entry name" value="Pept_M24"/>
</dbReference>
<dbReference type="PANTHER" id="PTHR13980">
    <property type="entry name" value="CDC68 RELATED"/>
    <property type="match status" value="1"/>
</dbReference>
<gene>
    <name evidence="15" type="ORF">CDAUBV1_LOCUS10140</name>
</gene>
<comment type="subunit">
    <text evidence="10">Component of the FACT complex.</text>
</comment>
<dbReference type="FunFam" id="2.30.29.150:FF:000003">
    <property type="entry name" value="FACT complex subunit SPT16"/>
    <property type="match status" value="1"/>
</dbReference>
<dbReference type="InterPro" id="IPR056595">
    <property type="entry name" value="Fact-SPT16_PH"/>
</dbReference>
<dbReference type="InterPro" id="IPR013953">
    <property type="entry name" value="FACT_SPT16_M"/>
</dbReference>
<feature type="compositionally biased region" description="Basic and acidic residues" evidence="11">
    <location>
        <begin position="1020"/>
        <end position="1038"/>
    </location>
</feature>
<keyword evidence="7 10" id="KW-0804">Transcription</keyword>
<evidence type="ECO:0000256" key="6">
    <source>
        <dbReference type="ARBA" id="ARBA00023054"/>
    </source>
</evidence>
<dbReference type="Gene3D" id="2.30.29.210">
    <property type="entry name" value="FACT complex subunit Spt16p/Cdc68p"/>
    <property type="match status" value="1"/>
</dbReference>
<dbReference type="EMBL" id="CAXLJL010000279">
    <property type="protein sequence ID" value="CAL5136049.1"/>
    <property type="molecule type" value="Genomic_DNA"/>
</dbReference>
<dbReference type="SMART" id="SM01287">
    <property type="entry name" value="Rtt106"/>
    <property type="match status" value="1"/>
</dbReference>
<name>A0AAV2TIR9_CALDB</name>
<dbReference type="InterPro" id="IPR040258">
    <property type="entry name" value="Spt16"/>
</dbReference>
<dbReference type="Pfam" id="PF08644">
    <property type="entry name" value="SPT16"/>
    <property type="match status" value="1"/>
</dbReference>
<evidence type="ECO:0000256" key="1">
    <source>
        <dbReference type="ARBA" id="ARBA00010779"/>
    </source>
</evidence>
<accession>A0AAV2TIR9</accession>
<dbReference type="Pfam" id="PF00557">
    <property type="entry name" value="Peptidase_M24"/>
    <property type="match status" value="1"/>
</dbReference>
<dbReference type="GO" id="GO:0035101">
    <property type="term" value="C:FACT complex"/>
    <property type="evidence" value="ECO:0007669"/>
    <property type="project" value="UniProtKB-UniRule"/>
</dbReference>
<feature type="region of interest" description="Disordered" evidence="11">
    <location>
        <begin position="432"/>
        <end position="506"/>
    </location>
</feature>
<dbReference type="GO" id="GO:0006368">
    <property type="term" value="P:transcription elongation by RNA polymerase II"/>
    <property type="evidence" value="ECO:0007669"/>
    <property type="project" value="TreeGrafter"/>
</dbReference>
<keyword evidence="5 10" id="KW-0805">Transcription regulation</keyword>
<reference evidence="15" key="1">
    <citation type="submission" date="2024-06" db="EMBL/GenBank/DDBJ databases">
        <authorList>
            <person name="Liu X."/>
            <person name="Lenzi L."/>
            <person name="Haldenby T S."/>
            <person name="Uol C."/>
        </authorList>
    </citation>
    <scope>NUCLEOTIDE SEQUENCE</scope>
</reference>
<dbReference type="InterPro" id="IPR029148">
    <property type="entry name" value="FACT-SPT16_Nlobe"/>
</dbReference>
<evidence type="ECO:0000313" key="15">
    <source>
        <dbReference type="EMBL" id="CAL5136049.1"/>
    </source>
</evidence>
<dbReference type="Gene3D" id="2.30.29.30">
    <property type="entry name" value="Pleckstrin-homology domain (PH domain)/Phosphotyrosine-binding domain (PTB)"/>
    <property type="match status" value="1"/>
</dbReference>
<keyword evidence="8 10" id="KW-0234">DNA repair</keyword>
<evidence type="ECO:0000256" key="7">
    <source>
        <dbReference type="ARBA" id="ARBA00023163"/>
    </source>
</evidence>
<keyword evidence="9 10" id="KW-0539">Nucleus</keyword>
<evidence type="ECO:0000256" key="10">
    <source>
        <dbReference type="RuleBase" id="RU367052"/>
    </source>
</evidence>
<dbReference type="InterPro" id="IPR013719">
    <property type="entry name" value="RTT106/SPT16-like_middle_dom"/>
</dbReference>
<dbReference type="GO" id="GO:0032786">
    <property type="term" value="P:positive regulation of DNA-templated transcription, elongation"/>
    <property type="evidence" value="ECO:0007669"/>
    <property type="project" value="UniProtKB-ARBA"/>
</dbReference>
<dbReference type="FunFam" id="3.90.230.10:FF:000005">
    <property type="entry name" value="FACT complex subunit spt16"/>
    <property type="match status" value="1"/>
</dbReference>
<dbReference type="AlphaFoldDB" id="A0AAV2TIR9"/>
<proteinExistence type="inferred from homology"/>
<dbReference type="FunFam" id="2.30.29.210:FF:000001">
    <property type="entry name" value="FACT complex subunit spt16"/>
    <property type="match status" value="1"/>
</dbReference>
<evidence type="ECO:0000256" key="3">
    <source>
        <dbReference type="ARBA" id="ARBA00022705"/>
    </source>
</evidence>
<evidence type="ECO:0000256" key="9">
    <source>
        <dbReference type="ARBA" id="ARBA00023242"/>
    </source>
</evidence>
<comment type="subcellular location">
    <subcellularLocation>
        <location evidence="10">Nucleus</location>
    </subcellularLocation>
    <subcellularLocation>
        <location evidence="10">Chromosome</location>
    </subcellularLocation>
</comment>
<dbReference type="GO" id="GO:0006281">
    <property type="term" value="P:DNA repair"/>
    <property type="evidence" value="ECO:0007669"/>
    <property type="project" value="UniProtKB-UniRule"/>
</dbReference>
<feature type="domain" description="Histone chaperone RTT106/FACT complex subunit SPT16-like middle" evidence="14">
    <location>
        <begin position="833"/>
        <end position="923"/>
    </location>
</feature>
<protein>
    <recommendedName>
        <fullName evidence="10">FACT complex subunit</fullName>
    </recommendedName>
</protein>
<dbReference type="InterPro" id="IPR048969">
    <property type="entry name" value="FACT_SPT16_C"/>
</dbReference>
<comment type="caution">
    <text evidence="15">The sequence shown here is derived from an EMBL/GenBank/DDBJ whole genome shotgun (WGS) entry which is preliminary data.</text>
</comment>
<keyword evidence="2 10" id="KW-0158">Chromosome</keyword>
<evidence type="ECO:0000256" key="11">
    <source>
        <dbReference type="SAM" id="MobiDB-lite"/>
    </source>
</evidence>
<keyword evidence="6" id="KW-0175">Coiled coil</keyword>
<dbReference type="Pfam" id="PF08512">
    <property type="entry name" value="Rttp106-like_middle"/>
    <property type="match status" value="1"/>
</dbReference>
<evidence type="ECO:0000259" key="13">
    <source>
        <dbReference type="SMART" id="SM01286"/>
    </source>
</evidence>
<dbReference type="Gene3D" id="3.90.230.10">
    <property type="entry name" value="Creatinase/methionine aminopeptidase superfamily"/>
    <property type="match status" value="1"/>
</dbReference>
<dbReference type="FunFam" id="2.30.29.30:FF:000017">
    <property type="entry name" value="FACT complex subunit SPT16"/>
    <property type="match status" value="1"/>
</dbReference>
<sequence length="1069" mass="121968">MCALRLDLDTFNRRVEKLYDRWKNNEQSEIRDLDVISIGAGKFESVYGKTASLHVWLFGYELQDTAIAFCENSILVLCGKKKYEFLQPLTKYSNDKRKFVLILRNQADKDKAGIEKLIAAMKDSKKGKHVGHLPKDKCSSELTDSFQSAIQAAKFELHDISGFLSGLFAVKDDAEVSLVKKACDVTCNVFNKYLKEEIMDIIDYDKKVKHQKLAAGCHDALRKPSLLNGLDPDNLEMCYDPIVQSGGKYNCKFSVESDDQILHFGTIICSLGIRYQSYCSNIIRSLMVNPTEEQSSIYAYLHDLFDWAIGQIKPGVKFADFCQSIHNKVASERPDLADKLVRSFGFVTGIEFRDSHQLLSSKSTEEFAEGMTLNFNIAFQNLPNPKGETAKDKEYALWIGDIVGVGLGENKTNMVYTLAAKRRPKSISLYIKEEEEEEEEEEDEASKTSDKNKNASSAGTKKDGKSLTNGDGTNADDVLGRGHRRAIIEQKTRNEQNAEERRMSRRRELFDALVTSSTNRLSGMKNDTGLDTKMKSTVAYKGAGQMPKEEDVQKLRLFVDKKYETIILPIFGLPTPFHISTIKNVSTSVEADYTYLRINFHHPGGFKDSANFQNPDATYVKEMSYRASNLRRHGEASIPATNLNNTYRIIKEVLKRFRSREAEERERANLVEQDELVVDHAKGAFRLKDLYIRPNIVSKRITGTLETHTNGFRFTSIRGDKVDILYNNIKHAFYQPCDGEMIILLHFHLKNPIMYGKKKQQDIQFYTEVGELTTDLSKAHSRMADRDDLEAEQREREMREEIKSAFRSFVDKSEALARRHNLEFETPFRDLGFYGCPHRTTVFLMPTSSTLISVTEMPPFVVTLDEVEFVMLERVCLSIKTFDMVFVFKDYHRKPSMVNSIPSTSLELVKEWLLSCDIFYAEGTKSLNWPKLMKTILDDPENFIEQGGWSFISPEEDEEENEEDTDEEDENYAPSVSELTGGKGEDSSEAGSSEEDEDEDSDWEAEQESDEPESLDSDESEGKDWDELEAEARREDAKNLLLDEEVGQKSKKQTHTSDKKSSKSKHHQR</sequence>
<dbReference type="Gene3D" id="2.30.29.150">
    <property type="match status" value="1"/>
</dbReference>
<evidence type="ECO:0000256" key="8">
    <source>
        <dbReference type="ARBA" id="ARBA00023204"/>
    </source>
</evidence>
<dbReference type="Gene3D" id="3.40.350.10">
    <property type="entry name" value="Creatinase/prolidase N-terminal domain"/>
    <property type="match status" value="1"/>
</dbReference>
<feature type="domain" description="FACT complex subunit SPT16 middle" evidence="13">
    <location>
        <begin position="557"/>
        <end position="714"/>
    </location>
</feature>
<organism evidence="15 16">
    <name type="scientific">Calicophoron daubneyi</name>
    <name type="common">Rumen fluke</name>
    <name type="synonym">Paramphistomum daubneyi</name>
    <dbReference type="NCBI Taxonomy" id="300641"/>
    <lineage>
        <taxon>Eukaryota</taxon>
        <taxon>Metazoa</taxon>
        <taxon>Spiralia</taxon>
        <taxon>Lophotrochozoa</taxon>
        <taxon>Platyhelminthes</taxon>
        <taxon>Trematoda</taxon>
        <taxon>Digenea</taxon>
        <taxon>Plagiorchiida</taxon>
        <taxon>Pronocephalata</taxon>
        <taxon>Paramphistomoidea</taxon>
        <taxon>Paramphistomidae</taxon>
        <taxon>Calicophoron</taxon>
    </lineage>
</organism>
<dbReference type="Pfam" id="PF14826">
    <property type="entry name" value="FACT-Spt16_Nlob"/>
    <property type="match status" value="1"/>
</dbReference>
<comment type="function">
    <text evidence="10">Component of the FACT complex, a general chromatin factor that acts to reorganize nucleosomes. The FACT complex is involved in multiple processes that require DNA as a template such as mRNA elongation, DNA replication and DNA repair. During transcription elongation the FACT complex acts as a histone chaperone that both destabilizes and restores nucleosomal structure. It facilitates the passage of RNA polymerase II and transcription by promoting the dissociation of one histone H2A-H2B dimer from the nucleosome, then subsequently promotes the reestablishment of the nucleosome following the passage of RNA polymerase II.</text>
</comment>
<feature type="region of interest" description="Disordered" evidence="11">
    <location>
        <begin position="945"/>
        <end position="1069"/>
    </location>
</feature>
<evidence type="ECO:0000256" key="2">
    <source>
        <dbReference type="ARBA" id="ARBA00022454"/>
    </source>
</evidence>
<dbReference type="InterPro" id="IPR029149">
    <property type="entry name" value="Creatin/AminoP/Spt16_N"/>
</dbReference>
<comment type="similarity">
    <text evidence="1 10">Belongs to the peptidase M24 family. SPT16 subfamily.</text>
</comment>
<evidence type="ECO:0000259" key="12">
    <source>
        <dbReference type="SMART" id="SM01285"/>
    </source>
</evidence>
<dbReference type="GO" id="GO:0006260">
    <property type="term" value="P:DNA replication"/>
    <property type="evidence" value="ECO:0007669"/>
    <property type="project" value="UniProtKB-KW"/>
</dbReference>
<evidence type="ECO:0000256" key="5">
    <source>
        <dbReference type="ARBA" id="ARBA00023015"/>
    </source>
</evidence>
<keyword evidence="4 10" id="KW-0227">DNA damage</keyword>
<feature type="compositionally biased region" description="Acidic residues" evidence="11">
    <location>
        <begin position="433"/>
        <end position="444"/>
    </location>
</feature>
<dbReference type="SMART" id="SM01285">
    <property type="entry name" value="FACT-Spt16_Nlob"/>
    <property type="match status" value="1"/>
</dbReference>
<keyword evidence="3 10" id="KW-0235">DNA replication</keyword>
<evidence type="ECO:0000256" key="4">
    <source>
        <dbReference type="ARBA" id="ARBA00022763"/>
    </source>
</evidence>
<dbReference type="SUPFAM" id="SSF55920">
    <property type="entry name" value="Creatinase/aminopeptidase"/>
    <property type="match status" value="1"/>
</dbReference>
<feature type="compositionally biased region" description="Acidic residues" evidence="11">
    <location>
        <begin position="992"/>
        <end position="1019"/>
    </location>
</feature>
<dbReference type="Pfam" id="PF24824">
    <property type="entry name" value="PH_SPT16"/>
    <property type="match status" value="1"/>
</dbReference>
<evidence type="ECO:0000313" key="16">
    <source>
        <dbReference type="Proteomes" id="UP001497525"/>
    </source>
</evidence>
<dbReference type="InterPro" id="IPR036005">
    <property type="entry name" value="Creatinase/aminopeptidase-like"/>
</dbReference>
<dbReference type="SMART" id="SM01286">
    <property type="entry name" value="SPT16"/>
    <property type="match status" value="1"/>
</dbReference>
<dbReference type="GO" id="GO:0031491">
    <property type="term" value="F:nucleosome binding"/>
    <property type="evidence" value="ECO:0007669"/>
    <property type="project" value="TreeGrafter"/>
</dbReference>
<dbReference type="InterPro" id="IPR011993">
    <property type="entry name" value="PH-like_dom_sf"/>
</dbReference>
<evidence type="ECO:0000259" key="14">
    <source>
        <dbReference type="SMART" id="SM01287"/>
    </source>
</evidence>
<dbReference type="PANTHER" id="PTHR13980:SF15">
    <property type="entry name" value="FACT COMPLEX SUBUNIT SPT16"/>
    <property type="match status" value="1"/>
</dbReference>
<feature type="domain" description="FACT complex subunit SPT16 N-terminal lobe" evidence="12">
    <location>
        <begin position="6"/>
        <end position="164"/>
    </location>
</feature>
<feature type="compositionally biased region" description="Basic and acidic residues" evidence="11">
    <location>
        <begin position="486"/>
        <end position="506"/>
    </location>
</feature>
<dbReference type="Pfam" id="PF21091">
    <property type="entry name" value="SPT16_C"/>
    <property type="match status" value="1"/>
</dbReference>
<feature type="compositionally biased region" description="Acidic residues" evidence="11">
    <location>
        <begin position="954"/>
        <end position="971"/>
    </location>
</feature>